<comment type="similarity">
    <text evidence="1 10">Belongs to the class-I aminoacyl-tRNA synthetase family.</text>
</comment>
<evidence type="ECO:0000256" key="4">
    <source>
        <dbReference type="ARBA" id="ARBA00022741"/>
    </source>
</evidence>
<dbReference type="CDD" id="cd00671">
    <property type="entry name" value="ArgRS_core"/>
    <property type="match status" value="1"/>
</dbReference>
<keyword evidence="5 10" id="KW-0067">ATP-binding</keyword>
<comment type="catalytic activity">
    <reaction evidence="9">
        <text>tRNA(Arg) + L-arginine + ATP = L-arginyl-tRNA(Arg) + AMP + diphosphate</text>
        <dbReference type="Rhea" id="RHEA:20301"/>
        <dbReference type="Rhea" id="RHEA-COMP:9658"/>
        <dbReference type="Rhea" id="RHEA-COMP:9673"/>
        <dbReference type="ChEBI" id="CHEBI:30616"/>
        <dbReference type="ChEBI" id="CHEBI:32682"/>
        <dbReference type="ChEBI" id="CHEBI:33019"/>
        <dbReference type="ChEBI" id="CHEBI:78442"/>
        <dbReference type="ChEBI" id="CHEBI:78513"/>
        <dbReference type="ChEBI" id="CHEBI:456215"/>
        <dbReference type="EC" id="6.1.1.19"/>
    </reaction>
</comment>
<keyword evidence="4 10" id="KW-0547">Nucleotide-binding</keyword>
<proteinExistence type="inferred from homology"/>
<name>A0A976QTU7_THEOR</name>
<dbReference type="EC" id="6.1.1.19" evidence="2"/>
<evidence type="ECO:0000256" key="8">
    <source>
        <dbReference type="ARBA" id="ARBA00033033"/>
    </source>
</evidence>
<evidence type="ECO:0000256" key="7">
    <source>
        <dbReference type="ARBA" id="ARBA00023146"/>
    </source>
</evidence>
<evidence type="ECO:0000256" key="9">
    <source>
        <dbReference type="ARBA" id="ARBA00049339"/>
    </source>
</evidence>
<evidence type="ECO:0000259" key="11">
    <source>
        <dbReference type="SMART" id="SM00836"/>
    </source>
</evidence>
<dbReference type="FunFam" id="3.40.50.620:FF:000116">
    <property type="entry name" value="Arginine--tRNA ligase"/>
    <property type="match status" value="1"/>
</dbReference>
<keyword evidence="7 10" id="KW-0030">Aminoacyl-tRNA synthetase</keyword>
<dbReference type="InterPro" id="IPR005148">
    <property type="entry name" value="Arg-tRNA-synth_N"/>
</dbReference>
<dbReference type="InterPro" id="IPR014729">
    <property type="entry name" value="Rossmann-like_a/b/a_fold"/>
</dbReference>
<dbReference type="GO" id="GO:0006420">
    <property type="term" value="P:arginyl-tRNA aminoacylation"/>
    <property type="evidence" value="ECO:0007669"/>
    <property type="project" value="InterPro"/>
</dbReference>
<dbReference type="GO" id="GO:0005524">
    <property type="term" value="F:ATP binding"/>
    <property type="evidence" value="ECO:0007669"/>
    <property type="project" value="UniProtKB-KW"/>
</dbReference>
<dbReference type="InterPro" id="IPR001412">
    <property type="entry name" value="aa-tRNA-synth_I_CS"/>
</dbReference>
<dbReference type="InterPro" id="IPR035684">
    <property type="entry name" value="ArgRS_core"/>
</dbReference>
<dbReference type="GO" id="GO:0005737">
    <property type="term" value="C:cytoplasm"/>
    <property type="evidence" value="ECO:0007669"/>
    <property type="project" value="InterPro"/>
</dbReference>
<protein>
    <recommendedName>
        <fullName evidence="2">arginine--tRNA ligase</fullName>
        <ecNumber evidence="2">6.1.1.19</ecNumber>
    </recommendedName>
    <alternativeName>
        <fullName evidence="8">Arginyl-tRNA synthetase</fullName>
    </alternativeName>
</protein>
<accession>A0A976QTU7</accession>
<dbReference type="Gene3D" id="1.10.730.10">
    <property type="entry name" value="Isoleucyl-tRNA Synthetase, Domain 1"/>
    <property type="match status" value="1"/>
</dbReference>
<dbReference type="PROSITE" id="PS00178">
    <property type="entry name" value="AA_TRNA_LIGASE_I"/>
    <property type="match status" value="1"/>
</dbReference>
<dbReference type="EMBL" id="CP056072">
    <property type="protein sequence ID" value="UKK02601.2"/>
    <property type="molecule type" value="Genomic_DNA"/>
</dbReference>
<dbReference type="AlphaFoldDB" id="A0A976QTU7"/>
<evidence type="ECO:0000313" key="14">
    <source>
        <dbReference type="Proteomes" id="UP000244811"/>
    </source>
</evidence>
<dbReference type="HAMAP" id="MF_00123">
    <property type="entry name" value="Arg_tRNA_synth"/>
    <property type="match status" value="1"/>
</dbReference>
<evidence type="ECO:0000256" key="5">
    <source>
        <dbReference type="ARBA" id="ARBA00022840"/>
    </source>
</evidence>
<dbReference type="Pfam" id="PF00750">
    <property type="entry name" value="tRNA-synt_1d"/>
    <property type="match status" value="1"/>
</dbReference>
<sequence length="768" mass="87744">MTHILFELTKAYFLIQTLQKASCVKNKSENIGNILSGVAMNGLAGMMYDNSAYQGQLPHIAIKIMPSKKLRLTPTEMNTLLFAVKREIHNKINKLEEELYEHRHDNEKHLSTWALNQAPVYMPFHETVKNKMPNYQKTLTQEVNKLKNKFEETKEEESSEKKIVQQYVRELLSSAISKCSSCEVVQEFAKHPNVYVAKPKFGDYQWSDAMSLFKLAKDHLTVGSPKELAEMVKSNISSDSFSSINVSPQGFMTFVLSNKWIEDELRSLAKNGPSVKQVDKGTRVVIDFSSPNIAKEMHVGHLRSTVIGDSLSRVLEFYGYDVRRINHLGDWGTQFGMLIEYMFEKYPDFMSNMPSISDLTKFYKEAKLRMDADEDFKNRSRKRVVKLQSGEEESRQVWKVLCDISLASFDKIYSRLGIKLENYGESFYNDMIPGVIRELKEKGIAVESQGAIVVFTDVSAAPLMLVKSDGGFGYDTTDLACLKYRIFEMKSNWIIYVTDIGQTDHFKKLFKTCEMSGWSNNVRIDHVGFGMVQNELGEKFKTRSGDTVKLIDLLDEAVKRSKDELIKRQPDQQNLEHTAEALGYGSIKYFDLNHSVHSNYKFSFDKMLDPRGNTAVYMLYSYARICQIFKKASTSNSDLSEAGDDIEGQLSDNFNNQLNVNASTNPDDEVTYKVDDLSKLTIEHPTEFSLAKCLLKFPAIMDQIHKDLSINKLTDYLYEISVQFSSFYTQCKVIGDPSQDSRLILCTCTKLVMKTCFNLIGIQPLERI</sequence>
<dbReference type="InterPro" id="IPR001278">
    <property type="entry name" value="Arg-tRNA-ligase"/>
</dbReference>
<evidence type="ECO:0000256" key="6">
    <source>
        <dbReference type="ARBA" id="ARBA00022917"/>
    </source>
</evidence>
<dbReference type="InterPro" id="IPR008909">
    <property type="entry name" value="DALR_anticod-bd"/>
</dbReference>
<dbReference type="InterPro" id="IPR036695">
    <property type="entry name" value="Arg-tRNA-synth_N_sf"/>
</dbReference>
<keyword evidence="3 10" id="KW-0436">Ligase</keyword>
<evidence type="ECO:0000313" key="13">
    <source>
        <dbReference type="EMBL" id="UKK02601.2"/>
    </source>
</evidence>
<feature type="domain" description="DALR anticodon binding" evidence="11">
    <location>
        <begin position="618"/>
        <end position="768"/>
    </location>
</feature>
<evidence type="ECO:0000256" key="1">
    <source>
        <dbReference type="ARBA" id="ARBA00005594"/>
    </source>
</evidence>
<dbReference type="Proteomes" id="UP000244811">
    <property type="component" value="Chromosome 4"/>
</dbReference>
<keyword evidence="6 10" id="KW-0648">Protein biosynthesis</keyword>
<evidence type="ECO:0000256" key="2">
    <source>
        <dbReference type="ARBA" id="ARBA00012837"/>
    </source>
</evidence>
<evidence type="ECO:0000256" key="3">
    <source>
        <dbReference type="ARBA" id="ARBA00022598"/>
    </source>
</evidence>
<dbReference type="Pfam" id="PF05746">
    <property type="entry name" value="DALR_1"/>
    <property type="match status" value="1"/>
</dbReference>
<dbReference type="GO" id="GO:0004814">
    <property type="term" value="F:arginine-tRNA ligase activity"/>
    <property type="evidence" value="ECO:0007669"/>
    <property type="project" value="UniProtKB-EC"/>
</dbReference>
<dbReference type="SUPFAM" id="SSF55190">
    <property type="entry name" value="Arginyl-tRNA synthetase (ArgRS), N-terminal 'additional' domain"/>
    <property type="match status" value="1"/>
</dbReference>
<dbReference type="SMART" id="SM01016">
    <property type="entry name" value="Arg_tRNA_synt_N"/>
    <property type="match status" value="1"/>
</dbReference>
<dbReference type="Pfam" id="PF03485">
    <property type="entry name" value="Arg_tRNA_synt_N"/>
    <property type="match status" value="1"/>
</dbReference>
<dbReference type="InterPro" id="IPR009080">
    <property type="entry name" value="tRNAsynth_Ia_anticodon-bd"/>
</dbReference>
<reference evidence="13" key="1">
    <citation type="submission" date="2022-07" db="EMBL/GenBank/DDBJ databases">
        <title>Evaluation of T. orientalis genome assembly methods using nanopore sequencing and analysis of variation between genomes.</title>
        <authorList>
            <person name="Yam J."/>
            <person name="Micallef M.L."/>
            <person name="Liu M."/>
            <person name="Djordjevic S.P."/>
            <person name="Bogema D.R."/>
            <person name="Jenkins C."/>
        </authorList>
    </citation>
    <scope>NUCLEOTIDE SEQUENCE</scope>
    <source>
        <strain evidence="13">Goon Nure</strain>
    </source>
</reference>
<dbReference type="SUPFAM" id="SSF47323">
    <property type="entry name" value="Anticodon-binding domain of a subclass of class I aminoacyl-tRNA synthetases"/>
    <property type="match status" value="1"/>
</dbReference>
<dbReference type="PANTHER" id="PTHR11956:SF5">
    <property type="entry name" value="ARGININE--TRNA LIGASE, CYTOPLASMIC"/>
    <property type="match status" value="1"/>
</dbReference>
<gene>
    <name evidence="13" type="ORF">MACK_002694</name>
</gene>
<dbReference type="NCBIfam" id="TIGR00456">
    <property type="entry name" value="argS"/>
    <property type="match status" value="1"/>
</dbReference>
<dbReference type="Gene3D" id="3.30.1360.70">
    <property type="entry name" value="Arginyl tRNA synthetase N-terminal domain"/>
    <property type="match status" value="1"/>
</dbReference>
<evidence type="ECO:0000256" key="10">
    <source>
        <dbReference type="RuleBase" id="RU363038"/>
    </source>
</evidence>
<feature type="domain" description="Arginyl tRNA synthetase N-terminal" evidence="12">
    <location>
        <begin position="166"/>
        <end position="256"/>
    </location>
</feature>
<evidence type="ECO:0000259" key="12">
    <source>
        <dbReference type="SMART" id="SM01016"/>
    </source>
</evidence>
<dbReference type="Gene3D" id="3.40.50.620">
    <property type="entry name" value="HUPs"/>
    <property type="match status" value="1"/>
</dbReference>
<dbReference type="SUPFAM" id="SSF52374">
    <property type="entry name" value="Nucleotidylyl transferase"/>
    <property type="match status" value="1"/>
</dbReference>
<dbReference type="PRINTS" id="PR01038">
    <property type="entry name" value="TRNASYNTHARG"/>
</dbReference>
<organism evidence="13 14">
    <name type="scientific">Theileria orientalis</name>
    <dbReference type="NCBI Taxonomy" id="68886"/>
    <lineage>
        <taxon>Eukaryota</taxon>
        <taxon>Sar</taxon>
        <taxon>Alveolata</taxon>
        <taxon>Apicomplexa</taxon>
        <taxon>Aconoidasida</taxon>
        <taxon>Piroplasmida</taxon>
        <taxon>Theileriidae</taxon>
        <taxon>Theileria</taxon>
    </lineage>
</organism>
<dbReference type="SMART" id="SM00836">
    <property type="entry name" value="DALR_1"/>
    <property type="match status" value="1"/>
</dbReference>
<dbReference type="PANTHER" id="PTHR11956">
    <property type="entry name" value="ARGINYL-TRNA SYNTHETASE"/>
    <property type="match status" value="1"/>
</dbReference>